<evidence type="ECO:0000256" key="1">
    <source>
        <dbReference type="SAM" id="MobiDB-lite"/>
    </source>
</evidence>
<evidence type="ECO:0000313" key="3">
    <source>
        <dbReference type="Proteomes" id="UP000746503"/>
    </source>
</evidence>
<name>A0ABX1AHH2_9ACTN</name>
<proteinExistence type="predicted"/>
<organism evidence="2 3">
    <name type="scientific">Streptomyces spiramenti</name>
    <dbReference type="NCBI Taxonomy" id="2720606"/>
    <lineage>
        <taxon>Bacteria</taxon>
        <taxon>Bacillati</taxon>
        <taxon>Actinomycetota</taxon>
        <taxon>Actinomycetes</taxon>
        <taxon>Kitasatosporales</taxon>
        <taxon>Streptomycetaceae</taxon>
        <taxon>Streptomyces</taxon>
    </lineage>
</organism>
<feature type="region of interest" description="Disordered" evidence="1">
    <location>
        <begin position="148"/>
        <end position="175"/>
    </location>
</feature>
<reference evidence="2 3" key="1">
    <citation type="submission" date="2020-03" db="EMBL/GenBank/DDBJ databases">
        <title>Draft genome of Streptomyces sp. ventii, isolated from the Axial Seamount in the Pacific Ocean, and resequencing of the two type strains Streptomyces lonarensis strain NCL 716 and Streptomyces bohaiensis strain 11A07.</title>
        <authorList>
            <person name="Loughran R.M."/>
            <person name="Pfannmuller K.M."/>
            <person name="Wasson B.J."/>
            <person name="Deadmond M.C."/>
            <person name="Paddock B.E."/>
            <person name="Koyack M.J."/>
            <person name="Gallegos D.A."/>
            <person name="Mitchell E.A."/>
            <person name="Ushijima B."/>
            <person name="Saw J.H."/>
            <person name="Mcphail K.L."/>
            <person name="Videau P."/>
        </authorList>
    </citation>
    <scope>NUCLEOTIDE SEQUENCE [LARGE SCALE GENOMIC DNA]</scope>
    <source>
        <strain evidence="3">5675061</strain>
    </source>
</reference>
<dbReference type="EMBL" id="JAAVJB010000014">
    <property type="protein sequence ID" value="NJP65371.1"/>
    <property type="molecule type" value="Genomic_DNA"/>
</dbReference>
<comment type="caution">
    <text evidence="2">The sequence shown here is derived from an EMBL/GenBank/DDBJ whole genome shotgun (WGS) entry which is preliminary data.</text>
</comment>
<keyword evidence="3" id="KW-1185">Reference proteome</keyword>
<dbReference type="RefSeq" id="WP_167931900.1">
    <property type="nucleotide sequence ID" value="NZ_JAAVJB010000014.1"/>
</dbReference>
<gene>
    <name evidence="2" type="ORF">HCJ92_03500</name>
</gene>
<accession>A0ABX1AHH2</accession>
<sequence>MADRSARRLWQHCRRVAAAVELPDPFDAAVFVTGLGAARGRAVELLPLRGRHDLPCGLLVTTERADYIAYSADTAPLHRQHILLHEAAHLLCGHRATGGADLAAASTLLPHLDGTLVRRVLGRTVYTDPQEREAELVASLILTRVTRRKRGQTPTGELRSIFEPGSPQARPGEQR</sequence>
<protein>
    <submittedName>
        <fullName evidence="2">ParH-like protein</fullName>
    </submittedName>
</protein>
<evidence type="ECO:0000313" key="2">
    <source>
        <dbReference type="EMBL" id="NJP65371.1"/>
    </source>
</evidence>
<dbReference type="Proteomes" id="UP000746503">
    <property type="component" value="Unassembled WGS sequence"/>
</dbReference>